<dbReference type="SUPFAM" id="SSF47699">
    <property type="entry name" value="Bifunctional inhibitor/lipid-transfer protein/seed storage 2S albumin"/>
    <property type="match status" value="1"/>
</dbReference>
<dbReference type="InterPro" id="IPR036312">
    <property type="entry name" value="Bifun_inhib/LTP/seed_sf"/>
</dbReference>
<gene>
    <name evidence="2" type="ORF">KSP39_PZI002222</name>
</gene>
<accession>A0AAP0BYY6</accession>
<feature type="chain" id="PRO_5043032119" evidence="1">
    <location>
        <begin position="19"/>
        <end position="76"/>
    </location>
</feature>
<feature type="signal peptide" evidence="1">
    <location>
        <begin position="1"/>
        <end position="18"/>
    </location>
</feature>
<evidence type="ECO:0000256" key="1">
    <source>
        <dbReference type="SAM" id="SignalP"/>
    </source>
</evidence>
<proteinExistence type="predicted"/>
<organism evidence="2 3">
    <name type="scientific">Platanthera zijinensis</name>
    <dbReference type="NCBI Taxonomy" id="2320716"/>
    <lineage>
        <taxon>Eukaryota</taxon>
        <taxon>Viridiplantae</taxon>
        <taxon>Streptophyta</taxon>
        <taxon>Embryophyta</taxon>
        <taxon>Tracheophyta</taxon>
        <taxon>Spermatophyta</taxon>
        <taxon>Magnoliopsida</taxon>
        <taxon>Liliopsida</taxon>
        <taxon>Asparagales</taxon>
        <taxon>Orchidaceae</taxon>
        <taxon>Orchidoideae</taxon>
        <taxon>Orchideae</taxon>
        <taxon>Orchidinae</taxon>
        <taxon>Platanthera</taxon>
    </lineage>
</organism>
<dbReference type="EMBL" id="JBBWWQ010000002">
    <property type="protein sequence ID" value="KAK8954586.1"/>
    <property type="molecule type" value="Genomic_DNA"/>
</dbReference>
<comment type="caution">
    <text evidence="2">The sequence shown here is derived from an EMBL/GenBank/DDBJ whole genome shotgun (WGS) entry which is preliminary data.</text>
</comment>
<protein>
    <submittedName>
        <fullName evidence="2">Uncharacterized protein</fullName>
    </submittedName>
</protein>
<name>A0AAP0BYY6_9ASPA</name>
<keyword evidence="1" id="KW-0732">Signal</keyword>
<evidence type="ECO:0000313" key="3">
    <source>
        <dbReference type="Proteomes" id="UP001418222"/>
    </source>
</evidence>
<dbReference type="Proteomes" id="UP001418222">
    <property type="component" value="Unassembled WGS sequence"/>
</dbReference>
<keyword evidence="3" id="KW-1185">Reference proteome</keyword>
<reference evidence="2 3" key="1">
    <citation type="journal article" date="2022" name="Nat. Plants">
        <title>Genomes of leafy and leafless Platanthera orchids illuminate the evolution of mycoheterotrophy.</title>
        <authorList>
            <person name="Li M.H."/>
            <person name="Liu K.W."/>
            <person name="Li Z."/>
            <person name="Lu H.C."/>
            <person name="Ye Q.L."/>
            <person name="Zhang D."/>
            <person name="Wang J.Y."/>
            <person name="Li Y.F."/>
            <person name="Zhong Z.M."/>
            <person name="Liu X."/>
            <person name="Yu X."/>
            <person name="Liu D.K."/>
            <person name="Tu X.D."/>
            <person name="Liu B."/>
            <person name="Hao Y."/>
            <person name="Liao X.Y."/>
            <person name="Jiang Y.T."/>
            <person name="Sun W.H."/>
            <person name="Chen J."/>
            <person name="Chen Y.Q."/>
            <person name="Ai Y."/>
            <person name="Zhai J.W."/>
            <person name="Wu S.S."/>
            <person name="Zhou Z."/>
            <person name="Hsiao Y.Y."/>
            <person name="Wu W.L."/>
            <person name="Chen Y.Y."/>
            <person name="Lin Y.F."/>
            <person name="Hsu J.L."/>
            <person name="Li C.Y."/>
            <person name="Wang Z.W."/>
            <person name="Zhao X."/>
            <person name="Zhong W.Y."/>
            <person name="Ma X.K."/>
            <person name="Ma L."/>
            <person name="Huang J."/>
            <person name="Chen G.Z."/>
            <person name="Huang M.Z."/>
            <person name="Huang L."/>
            <person name="Peng D.H."/>
            <person name="Luo Y.B."/>
            <person name="Zou S.Q."/>
            <person name="Chen S.P."/>
            <person name="Lan S."/>
            <person name="Tsai W.C."/>
            <person name="Van de Peer Y."/>
            <person name="Liu Z.J."/>
        </authorList>
    </citation>
    <scope>NUCLEOTIDE SEQUENCE [LARGE SCALE GENOMIC DNA]</scope>
    <source>
        <strain evidence="2">Lor287</strain>
    </source>
</reference>
<sequence length="76" mass="8011">MAAMAVALILVAAAVTIAVDFTSDGVKYTEQLTAMLPCLMFVEGKAWMPMSDCCADTKLVPTQTHGITLHAGVQLP</sequence>
<evidence type="ECO:0000313" key="2">
    <source>
        <dbReference type="EMBL" id="KAK8954586.1"/>
    </source>
</evidence>
<dbReference type="AlphaFoldDB" id="A0AAP0BYY6"/>